<proteinExistence type="predicted"/>
<feature type="region of interest" description="Disordered" evidence="1">
    <location>
        <begin position="445"/>
        <end position="469"/>
    </location>
</feature>
<organism evidence="4 5">
    <name type="scientific">Halosimplex rubrum</name>
    <dbReference type="NCBI Taxonomy" id="869889"/>
    <lineage>
        <taxon>Archaea</taxon>
        <taxon>Methanobacteriati</taxon>
        <taxon>Methanobacteriota</taxon>
        <taxon>Stenosarchaea group</taxon>
        <taxon>Halobacteria</taxon>
        <taxon>Halobacteriales</taxon>
        <taxon>Haloarculaceae</taxon>
        <taxon>Halosimplex</taxon>
    </lineage>
</organism>
<dbReference type="OrthoDB" id="293592at2157"/>
<protein>
    <recommendedName>
        <fullName evidence="3">DUF7827 domain-containing protein</fullName>
    </recommendedName>
</protein>
<dbReference type="InterPro" id="IPR057149">
    <property type="entry name" value="DUF7827"/>
</dbReference>
<feature type="domain" description="DUF7827" evidence="3">
    <location>
        <begin position="46"/>
        <end position="151"/>
    </location>
</feature>
<feature type="compositionally biased region" description="Low complexity" evidence="1">
    <location>
        <begin position="451"/>
        <end position="469"/>
    </location>
</feature>
<feature type="domain" description="DUF7827" evidence="3">
    <location>
        <begin position="322"/>
        <end position="423"/>
    </location>
</feature>
<dbReference type="KEGG" id="hrr:HZS55_03360"/>
<dbReference type="RefSeq" id="WP_179910337.1">
    <property type="nucleotide sequence ID" value="NZ_CP058910.1"/>
</dbReference>
<accession>A0A7D5NYP8</accession>
<keyword evidence="2" id="KW-1133">Transmembrane helix</keyword>
<gene>
    <name evidence="4" type="ORF">HZS55_03360</name>
</gene>
<evidence type="ECO:0000259" key="3">
    <source>
        <dbReference type="Pfam" id="PF25162"/>
    </source>
</evidence>
<dbReference type="Pfam" id="PF25162">
    <property type="entry name" value="DUF7827"/>
    <property type="match status" value="2"/>
</dbReference>
<reference evidence="4 5" key="1">
    <citation type="submission" date="2020-07" db="EMBL/GenBank/DDBJ databases">
        <title>Halosimplex pelagicum sp. nov. and Halosimplex rubrum sp. nov., isolated from salted brown alga Laminaria, and emended description of the genus Halosimplex.</title>
        <authorList>
            <person name="Cui H."/>
        </authorList>
    </citation>
    <scope>NUCLEOTIDE SEQUENCE [LARGE SCALE GENOMIC DNA]</scope>
    <source>
        <strain evidence="4 5">R27</strain>
    </source>
</reference>
<feature type="region of interest" description="Disordered" evidence="1">
    <location>
        <begin position="171"/>
        <end position="203"/>
    </location>
</feature>
<dbReference type="AlphaFoldDB" id="A0A7D5NYP8"/>
<keyword evidence="2" id="KW-0812">Transmembrane</keyword>
<feature type="transmembrane region" description="Helical" evidence="2">
    <location>
        <begin position="483"/>
        <end position="504"/>
    </location>
</feature>
<evidence type="ECO:0000256" key="2">
    <source>
        <dbReference type="SAM" id="Phobius"/>
    </source>
</evidence>
<keyword evidence="5" id="KW-1185">Reference proteome</keyword>
<evidence type="ECO:0000313" key="4">
    <source>
        <dbReference type="EMBL" id="QLH76397.1"/>
    </source>
</evidence>
<dbReference type="Proteomes" id="UP000509667">
    <property type="component" value="Chromosome"/>
</dbReference>
<sequence>MTRLDGRLSARVRRSARPALVALLVATLVTGPLAGVVAAGGADGPDPSFEESLTTVRQGETAEIAISTTGSAGDGVQFVIGDAEAEDQNFEARGTVTDADGDGTVLVRFDTAAVDEGGPESYLTVAGDDAIENRTERAGTDDPLAPTAYDLTLGDPADPTAIGTLALMRADERSNGGDGDGSDGTATPRPLHDGTTIDTNGDGRVVVDAAAQQSITGETTLDPGTALSIRVTSRSSKSPFLMQVETAVDDDGAFSAPADFSSVPVGTAFEVTVRGDDETLAEAYGRVADCEGECPTATAGSGSDGEESTATPLDAGEINVRSVVQVAQDDVARVPVTFGDADALTVTLGDEAAVNYETSAVIRDTNGDGRAVVVVRTGAADDADRPVLAVAEAGETRPANVTSETTLDGSLDPFEYDISVSAGATPAGGEPDAIGTLVVAADDGSAGGDGATATADDPPANPAGPNGATVAADGGSGSALTGLAALAVGGLIAFGGVAVFLGFVRN</sequence>
<evidence type="ECO:0000313" key="5">
    <source>
        <dbReference type="Proteomes" id="UP000509667"/>
    </source>
</evidence>
<name>A0A7D5NYP8_9EURY</name>
<dbReference type="NCBIfam" id="NF045517">
    <property type="entry name" value="halo_surf_dom"/>
    <property type="match status" value="1"/>
</dbReference>
<keyword evidence="2" id="KW-0472">Membrane</keyword>
<dbReference type="EMBL" id="CP058910">
    <property type="protein sequence ID" value="QLH76397.1"/>
    <property type="molecule type" value="Genomic_DNA"/>
</dbReference>
<evidence type="ECO:0000256" key="1">
    <source>
        <dbReference type="SAM" id="MobiDB-lite"/>
    </source>
</evidence>
<dbReference type="GeneID" id="56076869"/>